<comment type="caution">
    <text evidence="1">The sequence shown here is derived from an EMBL/GenBank/DDBJ whole genome shotgun (WGS) entry which is preliminary data.</text>
</comment>
<dbReference type="EMBL" id="CM039431">
    <property type="protein sequence ID" value="KAI4337125.1"/>
    <property type="molecule type" value="Genomic_DNA"/>
</dbReference>
<keyword evidence="2" id="KW-1185">Reference proteome</keyword>
<gene>
    <name evidence="1" type="ORF">L6164_015576</name>
</gene>
<reference evidence="1 2" key="1">
    <citation type="journal article" date="2022" name="DNA Res.">
        <title>Chromosomal-level genome assembly of the orchid tree Bauhinia variegata (Leguminosae; Cercidoideae) supports the allotetraploid origin hypothesis of Bauhinia.</title>
        <authorList>
            <person name="Zhong Y."/>
            <person name="Chen Y."/>
            <person name="Zheng D."/>
            <person name="Pang J."/>
            <person name="Liu Y."/>
            <person name="Luo S."/>
            <person name="Meng S."/>
            <person name="Qian L."/>
            <person name="Wei D."/>
            <person name="Dai S."/>
            <person name="Zhou R."/>
        </authorList>
    </citation>
    <scope>NUCLEOTIDE SEQUENCE [LARGE SCALE GENOMIC DNA]</scope>
    <source>
        <strain evidence="1">BV-YZ2020</strain>
    </source>
</reference>
<evidence type="ECO:0000313" key="1">
    <source>
        <dbReference type="EMBL" id="KAI4337125.1"/>
    </source>
</evidence>
<accession>A0ACB9NLT6</accession>
<protein>
    <submittedName>
        <fullName evidence="1">Uncharacterized protein</fullName>
    </submittedName>
</protein>
<name>A0ACB9NLT6_BAUVA</name>
<organism evidence="1 2">
    <name type="scientific">Bauhinia variegata</name>
    <name type="common">Purple orchid tree</name>
    <name type="synonym">Phanera variegata</name>
    <dbReference type="NCBI Taxonomy" id="167791"/>
    <lineage>
        <taxon>Eukaryota</taxon>
        <taxon>Viridiplantae</taxon>
        <taxon>Streptophyta</taxon>
        <taxon>Embryophyta</taxon>
        <taxon>Tracheophyta</taxon>
        <taxon>Spermatophyta</taxon>
        <taxon>Magnoliopsida</taxon>
        <taxon>eudicotyledons</taxon>
        <taxon>Gunneridae</taxon>
        <taxon>Pentapetalae</taxon>
        <taxon>rosids</taxon>
        <taxon>fabids</taxon>
        <taxon>Fabales</taxon>
        <taxon>Fabaceae</taxon>
        <taxon>Cercidoideae</taxon>
        <taxon>Cercideae</taxon>
        <taxon>Bauhiniinae</taxon>
        <taxon>Bauhinia</taxon>
    </lineage>
</organism>
<evidence type="ECO:0000313" key="2">
    <source>
        <dbReference type="Proteomes" id="UP000828941"/>
    </source>
</evidence>
<sequence>MGREIDFLAGIVMCEVLLLKMCLEFEPGIRKAEQENKLCNSAIQIITGFRNYYFLHTLFRMMLEPVLPVISLLVNRGSTIYVKNLKDLAVAWLFVADLAIQSAREQGDYEKAMSYVNAFFRSCIPLQLINWVTSQSEMGTNISKPNVSTPIALLKWLLLVEDQGLVVFDGDTAKLRAKAKVCTSRTEYVFPVVRHFHNDLDSNLLGNSIYGATEEDKFGGDIEMVDSMDTMILAADNRMSSNTADGTRKREEMLEDETKSQVKFMRCQFHGNSMRENSLVFGQE</sequence>
<proteinExistence type="predicted"/>
<dbReference type="Proteomes" id="UP000828941">
    <property type="component" value="Chromosome 6"/>
</dbReference>